<dbReference type="AlphaFoldDB" id="A0AAE0JKK2"/>
<organism evidence="2 3">
    <name type="scientific">Neurospora tetraspora</name>
    <dbReference type="NCBI Taxonomy" id="94610"/>
    <lineage>
        <taxon>Eukaryota</taxon>
        <taxon>Fungi</taxon>
        <taxon>Dikarya</taxon>
        <taxon>Ascomycota</taxon>
        <taxon>Pezizomycotina</taxon>
        <taxon>Sordariomycetes</taxon>
        <taxon>Sordariomycetidae</taxon>
        <taxon>Sordariales</taxon>
        <taxon>Sordariaceae</taxon>
        <taxon>Neurospora</taxon>
    </lineage>
</organism>
<dbReference type="GeneID" id="87865873"/>
<sequence>MSTIRPLKGAFTSRLSLWARPSPHIAFRPHVSSHQPLSCARPYSDDQSREWGSLQDFFNDQIEKPKSHGKLHRSKQTKEARSTDDGEDEFSRILSPKQEKPKKPWLKKREESLARRDKDKAEERRRRKTARNIALLEQETSRRHAAGRPDITSAIDPERSEITPRTAKEAIARWQEMKGKDSQFQPKESRAVRALKRDVRREAKEARIFMASQAAEKAWEHEFEQIEKEKKPWNVKERVAKESLEKLKALDKLPREVPAQAQQNAVRTPEDPRENDSPEENPDEWEDELDDDAEWAGKKKPSKIERRRMKLLQRFKEGLQKKMGVPVGDTKPHPEIDAKCDAWLYNRIKAEEDRERRKKTRKAVAHKKFVSKLRRKAKGEE</sequence>
<proteinExistence type="predicted"/>
<dbReference type="Proteomes" id="UP001278500">
    <property type="component" value="Unassembled WGS sequence"/>
</dbReference>
<reference evidence="2" key="2">
    <citation type="submission" date="2023-06" db="EMBL/GenBank/DDBJ databases">
        <authorList>
            <consortium name="Lawrence Berkeley National Laboratory"/>
            <person name="Haridas S."/>
            <person name="Hensen N."/>
            <person name="Bonometti L."/>
            <person name="Westerberg I."/>
            <person name="Brannstrom I.O."/>
            <person name="Guillou S."/>
            <person name="Cros-Aarteil S."/>
            <person name="Calhoun S."/>
            <person name="Kuo A."/>
            <person name="Mondo S."/>
            <person name="Pangilinan J."/>
            <person name="Riley R."/>
            <person name="Labutti K."/>
            <person name="Andreopoulos B."/>
            <person name="Lipzen A."/>
            <person name="Chen C."/>
            <person name="Yanf M."/>
            <person name="Daum C."/>
            <person name="Ng V."/>
            <person name="Clum A."/>
            <person name="Steindorff A."/>
            <person name="Ohm R."/>
            <person name="Martin F."/>
            <person name="Silar P."/>
            <person name="Natvig D."/>
            <person name="Lalanne C."/>
            <person name="Gautier V."/>
            <person name="Ament-Velasquez S.L."/>
            <person name="Kruys A."/>
            <person name="Hutchinson M.I."/>
            <person name="Powell A.J."/>
            <person name="Barry K."/>
            <person name="Miller A.N."/>
            <person name="Grigoriev I.V."/>
            <person name="Debuchy R."/>
            <person name="Gladieux P."/>
            <person name="Thoren M.H."/>
            <person name="Johannesson H."/>
        </authorList>
    </citation>
    <scope>NUCLEOTIDE SEQUENCE</scope>
    <source>
        <strain evidence="2">CBS 560.94</strain>
    </source>
</reference>
<protein>
    <submittedName>
        <fullName evidence="2">Uncharacterized protein</fullName>
    </submittedName>
</protein>
<name>A0AAE0JKK2_9PEZI</name>
<accession>A0AAE0JKK2</accession>
<evidence type="ECO:0000313" key="3">
    <source>
        <dbReference type="Proteomes" id="UP001278500"/>
    </source>
</evidence>
<reference evidence="2" key="1">
    <citation type="journal article" date="2023" name="Mol. Phylogenet. Evol.">
        <title>Genome-scale phylogeny and comparative genomics of the fungal order Sordariales.</title>
        <authorList>
            <person name="Hensen N."/>
            <person name="Bonometti L."/>
            <person name="Westerberg I."/>
            <person name="Brannstrom I.O."/>
            <person name="Guillou S."/>
            <person name="Cros-Aarteil S."/>
            <person name="Calhoun S."/>
            <person name="Haridas S."/>
            <person name="Kuo A."/>
            <person name="Mondo S."/>
            <person name="Pangilinan J."/>
            <person name="Riley R."/>
            <person name="LaButti K."/>
            <person name="Andreopoulos B."/>
            <person name="Lipzen A."/>
            <person name="Chen C."/>
            <person name="Yan M."/>
            <person name="Daum C."/>
            <person name="Ng V."/>
            <person name="Clum A."/>
            <person name="Steindorff A."/>
            <person name="Ohm R.A."/>
            <person name="Martin F."/>
            <person name="Silar P."/>
            <person name="Natvig D.O."/>
            <person name="Lalanne C."/>
            <person name="Gautier V."/>
            <person name="Ament-Velasquez S.L."/>
            <person name="Kruys A."/>
            <person name="Hutchinson M.I."/>
            <person name="Powell A.J."/>
            <person name="Barry K."/>
            <person name="Miller A.N."/>
            <person name="Grigoriev I.V."/>
            <person name="Debuchy R."/>
            <person name="Gladieux P."/>
            <person name="Hiltunen Thoren M."/>
            <person name="Johannesson H."/>
        </authorList>
    </citation>
    <scope>NUCLEOTIDE SEQUENCE</scope>
    <source>
        <strain evidence="2">CBS 560.94</strain>
    </source>
</reference>
<feature type="compositionally biased region" description="Basic residues" evidence="1">
    <location>
        <begin position="298"/>
        <end position="307"/>
    </location>
</feature>
<evidence type="ECO:0000256" key="1">
    <source>
        <dbReference type="SAM" id="MobiDB-lite"/>
    </source>
</evidence>
<evidence type="ECO:0000313" key="2">
    <source>
        <dbReference type="EMBL" id="KAK3351344.1"/>
    </source>
</evidence>
<keyword evidence="3" id="KW-1185">Reference proteome</keyword>
<dbReference type="EMBL" id="JAUEPP010000002">
    <property type="protein sequence ID" value="KAK3351344.1"/>
    <property type="molecule type" value="Genomic_DNA"/>
</dbReference>
<feature type="compositionally biased region" description="Acidic residues" evidence="1">
    <location>
        <begin position="277"/>
        <end position="294"/>
    </location>
</feature>
<dbReference type="RefSeq" id="XP_062684639.1">
    <property type="nucleotide sequence ID" value="XM_062828719.1"/>
</dbReference>
<feature type="region of interest" description="Disordered" evidence="1">
    <location>
        <begin position="62"/>
        <end position="145"/>
    </location>
</feature>
<feature type="compositionally biased region" description="Basic and acidic residues" evidence="1">
    <location>
        <begin position="97"/>
        <end position="124"/>
    </location>
</feature>
<gene>
    <name evidence="2" type="ORF">B0H65DRAFT_519533</name>
</gene>
<feature type="region of interest" description="Disordered" evidence="1">
    <location>
        <begin position="247"/>
        <end position="307"/>
    </location>
</feature>
<comment type="caution">
    <text evidence="2">The sequence shown here is derived from an EMBL/GenBank/DDBJ whole genome shotgun (WGS) entry which is preliminary data.</text>
</comment>